<protein>
    <submittedName>
        <fullName evidence="1">SSU ribosomal protein S30P / sigma 54 modulation protein</fullName>
    </submittedName>
</protein>
<dbReference type="Gene3D" id="3.30.160.100">
    <property type="entry name" value="Ribosome hibernation promotion factor-like"/>
    <property type="match status" value="1"/>
</dbReference>
<dbReference type="CDD" id="cd00552">
    <property type="entry name" value="RaiA"/>
    <property type="match status" value="1"/>
</dbReference>
<name>A0A0H2YBM7_YERPA</name>
<dbReference type="GO" id="GO:0005840">
    <property type="term" value="C:ribosome"/>
    <property type="evidence" value="ECO:0007669"/>
    <property type="project" value="UniProtKB-KW"/>
</dbReference>
<dbReference type="InterPro" id="IPR003489">
    <property type="entry name" value="RHF/RaiA"/>
</dbReference>
<dbReference type="KEGG" id="ypa:YPA_3719"/>
<accession>A0A0H2YBM7</accession>
<evidence type="ECO:0000313" key="2">
    <source>
        <dbReference type="Proteomes" id="UP000001971"/>
    </source>
</evidence>
<gene>
    <name evidence="1" type="ordered locus">YPA_3719</name>
</gene>
<dbReference type="InterPro" id="IPR036567">
    <property type="entry name" value="RHF-like"/>
</dbReference>
<keyword evidence="1" id="KW-0687">Ribonucleoprotein</keyword>
<keyword evidence="1" id="KW-0689">Ribosomal protein</keyword>
<dbReference type="Proteomes" id="UP000001971">
    <property type="component" value="Chromosome"/>
</dbReference>
<dbReference type="NCBIfam" id="TIGR00741">
    <property type="entry name" value="yfiA"/>
    <property type="match status" value="1"/>
</dbReference>
<dbReference type="SUPFAM" id="SSF69754">
    <property type="entry name" value="Ribosome binding protein Y (YfiA homologue)"/>
    <property type="match status" value="1"/>
</dbReference>
<dbReference type="EMBL" id="CP000308">
    <property type="protein sequence ID" value="ABG15681.1"/>
    <property type="molecule type" value="Genomic_DNA"/>
</dbReference>
<evidence type="ECO:0000313" key="1">
    <source>
        <dbReference type="EMBL" id="ABG15681.1"/>
    </source>
</evidence>
<dbReference type="Pfam" id="PF02482">
    <property type="entry name" value="Ribosomal_S30AE"/>
    <property type="match status" value="1"/>
</dbReference>
<proteinExistence type="predicted"/>
<organism evidence="1 2">
    <name type="scientific">Yersinia pestis bv. Antiqua (strain Antiqua)</name>
    <dbReference type="NCBI Taxonomy" id="360102"/>
    <lineage>
        <taxon>Bacteria</taxon>
        <taxon>Pseudomonadati</taxon>
        <taxon>Pseudomonadota</taxon>
        <taxon>Gammaproteobacteria</taxon>
        <taxon>Enterobacterales</taxon>
        <taxon>Yersiniaceae</taxon>
        <taxon>Yersinia</taxon>
    </lineage>
</organism>
<sequence>MVLSVEKVKQIAEATVHVNGGELHASSEQEDMYAAIDILVDKLARQLNKHKDKLKQH</sequence>
<dbReference type="AlphaFoldDB" id="A0A0H2YBM7"/>
<reference evidence="1 2" key="1">
    <citation type="journal article" date="2006" name="J. Bacteriol.">
        <title>Complete genome sequence of Yersinia pestis strains Antiqua and Nepal516: evidence of gene reduction in an emerging pathogen.</title>
        <authorList>
            <person name="Chain P.S."/>
            <person name="Hu P."/>
            <person name="Malfatti S.A."/>
            <person name="Radnedge L."/>
            <person name="Larimer F."/>
            <person name="Vergez L.M."/>
            <person name="Worsham P."/>
            <person name="Chu M.C."/>
            <person name="Andersen G.L."/>
        </authorList>
    </citation>
    <scope>NUCLEOTIDE SEQUENCE [LARGE SCALE GENOMIC DNA]</scope>
    <source>
        <strain evidence="1 2">Antiqua</strain>
    </source>
</reference>